<gene>
    <name evidence="3" type="ORF">D0C37_06135</name>
</gene>
<dbReference type="RefSeq" id="WP_117348887.1">
    <property type="nucleotide sequence ID" value="NZ_CP031742.1"/>
</dbReference>
<accession>A0A385D8I4</accession>
<reference evidence="3 4" key="1">
    <citation type="submission" date="2018-08" db="EMBL/GenBank/DDBJ databases">
        <authorList>
            <person name="Ferrada E.E."/>
            <person name="Latorre B.A."/>
        </authorList>
    </citation>
    <scope>NUCLEOTIDE SEQUENCE [LARGE SCALE GENOMIC DNA]</scope>
    <source>
        <strain evidence="3 4">VK-A60T</strain>
    </source>
</reference>
<feature type="domain" description="CHAT" evidence="2">
    <location>
        <begin position="938"/>
        <end position="1241"/>
    </location>
</feature>
<dbReference type="EMBL" id="CP031742">
    <property type="protein sequence ID" value="AXQ54221.1"/>
    <property type="molecule type" value="Genomic_DNA"/>
</dbReference>
<dbReference type="AlphaFoldDB" id="A0A385D8I4"/>
<name>A0A385D8I4_9ACTN</name>
<feature type="region of interest" description="Disordered" evidence="1">
    <location>
        <begin position="184"/>
        <end position="219"/>
    </location>
</feature>
<dbReference type="Pfam" id="PF12770">
    <property type="entry name" value="CHAT"/>
    <property type="match status" value="1"/>
</dbReference>
<feature type="compositionally biased region" description="Basic and acidic residues" evidence="1">
    <location>
        <begin position="192"/>
        <end position="207"/>
    </location>
</feature>
<dbReference type="InterPro" id="IPR024983">
    <property type="entry name" value="CHAT_dom"/>
</dbReference>
<evidence type="ECO:0000256" key="1">
    <source>
        <dbReference type="SAM" id="MobiDB-lite"/>
    </source>
</evidence>
<sequence length="1245" mass="132282">MAEETPGERSEEEAAGLRAWAAVAVRQAHELWPRVRKNPREATFPLVVEQLTTLEELLPQDDPARAPVVCWLGLLLKERILGLRSAGRSEYAAAVTHLRWADRCGPPDDRLALMARYALAELLAPPGVDRRVLDGSLRPAAVVPMRRQLTEAMEVLGRVVAGDLAMREKALPFMERLGTLLSALPDQSTEDAPPRPVERGTDGEAVVRETAGPGQAPAERELSEAVVELVEVARRDAVGSARLLAWLCVDVNHRLGPVPDVGRELAELGLDRPVFAPLHEVLAALAAGGYGSAPLVARVRRVAREVREAVLALPAEAPERVRVAKFHAALLLAGNLRMPEAFDFAEVDGAVMTPEPDPAARAVRRGAVGLDLLLTAWIDSVWVSNGDLARVERSVAWLRESIEALPADSAQAATQRRHLTTLLAGRLASAAGLGGSLQDGATALSVVERLTAAGGGDEVLELFGLVTAFQLARRSQDGPALARVTDNLIATLRRRYASPAPDAGTRFVITGTLGTALRARAVRTGDQADQRAAVHHLREAVDIEPATLSPLFAAFHGPVRADLMTELALADPRRETIDRALAEIRRMAGQSRFSPWDEARLRLSLGRAMLRTTTRQDLSLLDPCFEELKRVRALIDAGHARSLKPDLLVELSNAHWTSAVTGGPRVKEDWEASLALRREVLELMAADVLLQRGAEHALSAARATTGHVLWLALRRAESRRPAQALEALELGRALVLHTAAAVHGLPGLLADRGHAELARRWDGETPWHPLRRGPQEAVPGEKESGKVPVAGPEPPLRTGGAAAAADPVTPQLPAELPSSLRRTALTALGVGEGNGARELLGTPDAAALSAALAASGADALVYLIPGEGFRPHIPGRALVLRPGRAEPDVLSLPLLLTPGSHQLERYLAAAGRRSARHPSAAAREAAEAEWRAALDALCDWAWPAAVGPVLDCLEPLGRPPRVVLVPCGSLGVVPWHAARTHVPLGGHRYACQDAVFSYAPSGGQFLRAAGRDRLPLADGQVLVTDPLLTLVWAEVETEALRSAYYPGARRFGEHLAADAVPDGPGSGAELLSVLPGGDRAAAVVHVSCHGVAGPSPTRSALSLADGELTVARILDEAAPGPGPGTAGPLVVLSACETDLSTGDHDEALTLSTALVARGAADVVGSRWAVDDCATALMMTVFHHFLAGAGLAPPDALRAAQLWMLDPDRRPPPGMAERLCREAHRADLAELPLWAAFTHQGNPAAR</sequence>
<protein>
    <submittedName>
        <fullName evidence="3">CHAT domain-containing protein</fullName>
    </submittedName>
</protein>
<dbReference type="GeneID" id="300113778"/>
<evidence type="ECO:0000313" key="4">
    <source>
        <dbReference type="Proteomes" id="UP000259636"/>
    </source>
</evidence>
<evidence type="ECO:0000313" key="3">
    <source>
        <dbReference type="EMBL" id="AXQ54221.1"/>
    </source>
</evidence>
<proteinExistence type="predicted"/>
<dbReference type="KEGG" id="sky:D0C37_06135"/>
<organism evidence="3 4">
    <name type="scientific">Streptomyces koyangensis</name>
    <dbReference type="NCBI Taxonomy" id="188770"/>
    <lineage>
        <taxon>Bacteria</taxon>
        <taxon>Bacillati</taxon>
        <taxon>Actinomycetota</taxon>
        <taxon>Actinomycetes</taxon>
        <taxon>Kitasatosporales</taxon>
        <taxon>Streptomycetaceae</taxon>
        <taxon>Streptomyces</taxon>
        <taxon>Streptomyces aurantiacus group</taxon>
    </lineage>
</organism>
<dbReference type="Proteomes" id="UP000259636">
    <property type="component" value="Chromosome"/>
</dbReference>
<evidence type="ECO:0000259" key="2">
    <source>
        <dbReference type="Pfam" id="PF12770"/>
    </source>
</evidence>
<feature type="region of interest" description="Disordered" evidence="1">
    <location>
        <begin position="764"/>
        <end position="804"/>
    </location>
</feature>